<comment type="subcellular location">
    <subcellularLocation>
        <location evidence="2">Membrane</location>
    </subcellularLocation>
</comment>
<keyword evidence="7 13" id="KW-0479">Metal-binding</keyword>
<dbReference type="PANTHER" id="PTHR46300:SF5">
    <property type="entry name" value="CYTOCHROME P450"/>
    <property type="match status" value="1"/>
</dbReference>
<dbReference type="InterPro" id="IPR002401">
    <property type="entry name" value="Cyt_P450_E_grp-I"/>
</dbReference>
<dbReference type="InterPro" id="IPR036396">
    <property type="entry name" value="Cyt_P450_sf"/>
</dbReference>
<evidence type="ECO:0000313" key="16">
    <source>
        <dbReference type="Proteomes" id="UP000639403"/>
    </source>
</evidence>
<keyword evidence="11 14" id="KW-0503">Monooxygenase</keyword>
<evidence type="ECO:0008006" key="17">
    <source>
        <dbReference type="Google" id="ProtNLM"/>
    </source>
</evidence>
<comment type="caution">
    <text evidence="15">The sequence shown here is derived from an EMBL/GenBank/DDBJ whole genome shotgun (WGS) entry which is preliminary data.</text>
</comment>
<proteinExistence type="inferred from homology"/>
<reference evidence="15" key="1">
    <citation type="submission" date="2020-11" db="EMBL/GenBank/DDBJ databases">
        <authorList>
            <person name="Koelle M."/>
            <person name="Horta M.A.C."/>
            <person name="Nowrousian M."/>
            <person name="Ohm R.A."/>
            <person name="Benz P."/>
            <person name="Pilgard A."/>
        </authorList>
    </citation>
    <scope>NUCLEOTIDE SEQUENCE</scope>
    <source>
        <strain evidence="15">FPRL280</strain>
    </source>
</reference>
<dbReference type="GO" id="GO:0016705">
    <property type="term" value="F:oxidoreductase activity, acting on paired donors, with incorporation or reduction of molecular oxygen"/>
    <property type="evidence" value="ECO:0007669"/>
    <property type="project" value="InterPro"/>
</dbReference>
<evidence type="ECO:0000256" key="13">
    <source>
        <dbReference type="PIRSR" id="PIRSR602401-1"/>
    </source>
</evidence>
<gene>
    <name evidence="15" type="ORF">IEO21_05843</name>
</gene>
<accession>A0A8H7U1Q4</accession>
<dbReference type="InterPro" id="IPR050364">
    <property type="entry name" value="Cytochrome_P450_fung"/>
</dbReference>
<keyword evidence="8" id="KW-1133">Transmembrane helix</keyword>
<dbReference type="GO" id="GO:0005506">
    <property type="term" value="F:iron ion binding"/>
    <property type="evidence" value="ECO:0007669"/>
    <property type="project" value="InterPro"/>
</dbReference>
<sequence>MDRVIGLDRLPNFNDRAQLPYFATKEDTYGGYHIPAGATVIANSWAVLHDPSLYPDPFDVKPERYLKSEEGINPDPRAFAFGYGRRVCPGQPLAEDSLYIVAAAVLATMSINKAVGPDGLLAESVVRYSGDIIKWVLVLKALQAYES</sequence>
<keyword evidence="10 13" id="KW-0408">Iron</keyword>
<evidence type="ECO:0000313" key="15">
    <source>
        <dbReference type="EMBL" id="KAF9813010.1"/>
    </source>
</evidence>
<keyword evidence="5 13" id="KW-0349">Heme</keyword>
<evidence type="ECO:0000256" key="7">
    <source>
        <dbReference type="ARBA" id="ARBA00022723"/>
    </source>
</evidence>
<evidence type="ECO:0000256" key="9">
    <source>
        <dbReference type="ARBA" id="ARBA00023002"/>
    </source>
</evidence>
<feature type="binding site" description="axial binding residue" evidence="13">
    <location>
        <position position="88"/>
    </location>
    <ligand>
        <name>heme</name>
        <dbReference type="ChEBI" id="CHEBI:30413"/>
    </ligand>
    <ligandPart>
        <name>Fe</name>
        <dbReference type="ChEBI" id="CHEBI:18248"/>
    </ligandPart>
</feature>
<keyword evidence="12" id="KW-0472">Membrane</keyword>
<evidence type="ECO:0000256" key="1">
    <source>
        <dbReference type="ARBA" id="ARBA00001971"/>
    </source>
</evidence>
<evidence type="ECO:0000256" key="3">
    <source>
        <dbReference type="ARBA" id="ARBA00005179"/>
    </source>
</evidence>
<dbReference type="Pfam" id="PF00067">
    <property type="entry name" value="p450"/>
    <property type="match status" value="1"/>
</dbReference>
<dbReference type="InterPro" id="IPR001128">
    <property type="entry name" value="Cyt_P450"/>
</dbReference>
<dbReference type="GO" id="GO:0020037">
    <property type="term" value="F:heme binding"/>
    <property type="evidence" value="ECO:0007669"/>
    <property type="project" value="InterPro"/>
</dbReference>
<dbReference type="AlphaFoldDB" id="A0A8H7U1Q4"/>
<evidence type="ECO:0000256" key="5">
    <source>
        <dbReference type="ARBA" id="ARBA00022617"/>
    </source>
</evidence>
<protein>
    <recommendedName>
        <fullName evidence="17">Cytochrome P450</fullName>
    </recommendedName>
</protein>
<dbReference type="InterPro" id="IPR017972">
    <property type="entry name" value="Cyt_P450_CS"/>
</dbReference>
<dbReference type="PANTHER" id="PTHR46300">
    <property type="entry name" value="P450, PUTATIVE (EUROFUNG)-RELATED-RELATED"/>
    <property type="match status" value="1"/>
</dbReference>
<reference evidence="15" key="2">
    <citation type="journal article" name="Front. Microbiol.">
        <title>Degradative Capacity of Two Strains of Rhodonia placenta: From Phenotype to Genotype.</title>
        <authorList>
            <person name="Kolle M."/>
            <person name="Horta M.A.C."/>
            <person name="Nowrousian M."/>
            <person name="Ohm R.A."/>
            <person name="Benz J.P."/>
            <person name="Pilgard A."/>
        </authorList>
    </citation>
    <scope>NUCLEOTIDE SEQUENCE</scope>
    <source>
        <strain evidence="15">FPRL280</strain>
    </source>
</reference>
<dbReference type="PRINTS" id="PR00463">
    <property type="entry name" value="EP450I"/>
</dbReference>
<evidence type="ECO:0000256" key="14">
    <source>
        <dbReference type="RuleBase" id="RU000461"/>
    </source>
</evidence>
<name>A0A8H7U1Q4_9APHY</name>
<evidence type="ECO:0000256" key="10">
    <source>
        <dbReference type="ARBA" id="ARBA00023004"/>
    </source>
</evidence>
<keyword evidence="6" id="KW-0812">Transmembrane</keyword>
<evidence type="ECO:0000256" key="11">
    <source>
        <dbReference type="ARBA" id="ARBA00023033"/>
    </source>
</evidence>
<dbReference type="GO" id="GO:0004497">
    <property type="term" value="F:monooxygenase activity"/>
    <property type="evidence" value="ECO:0007669"/>
    <property type="project" value="UniProtKB-KW"/>
</dbReference>
<organism evidence="15 16">
    <name type="scientific">Rhodonia placenta</name>
    <dbReference type="NCBI Taxonomy" id="104341"/>
    <lineage>
        <taxon>Eukaryota</taxon>
        <taxon>Fungi</taxon>
        <taxon>Dikarya</taxon>
        <taxon>Basidiomycota</taxon>
        <taxon>Agaricomycotina</taxon>
        <taxon>Agaricomycetes</taxon>
        <taxon>Polyporales</taxon>
        <taxon>Adustoporiaceae</taxon>
        <taxon>Rhodonia</taxon>
    </lineage>
</organism>
<comment type="similarity">
    <text evidence="4 14">Belongs to the cytochrome P450 family.</text>
</comment>
<dbReference type="GO" id="GO:0016020">
    <property type="term" value="C:membrane"/>
    <property type="evidence" value="ECO:0007669"/>
    <property type="project" value="UniProtKB-SubCell"/>
</dbReference>
<evidence type="ECO:0000256" key="8">
    <source>
        <dbReference type="ARBA" id="ARBA00022989"/>
    </source>
</evidence>
<dbReference type="Proteomes" id="UP000639403">
    <property type="component" value="Unassembled WGS sequence"/>
</dbReference>
<evidence type="ECO:0000256" key="6">
    <source>
        <dbReference type="ARBA" id="ARBA00022692"/>
    </source>
</evidence>
<evidence type="ECO:0000256" key="2">
    <source>
        <dbReference type="ARBA" id="ARBA00004370"/>
    </source>
</evidence>
<evidence type="ECO:0000256" key="4">
    <source>
        <dbReference type="ARBA" id="ARBA00010617"/>
    </source>
</evidence>
<dbReference type="EMBL" id="JADOXO010000115">
    <property type="protein sequence ID" value="KAF9813010.1"/>
    <property type="molecule type" value="Genomic_DNA"/>
</dbReference>
<keyword evidence="9 14" id="KW-0560">Oxidoreductase</keyword>
<dbReference type="PROSITE" id="PS00086">
    <property type="entry name" value="CYTOCHROME_P450"/>
    <property type="match status" value="1"/>
</dbReference>
<dbReference type="SUPFAM" id="SSF48264">
    <property type="entry name" value="Cytochrome P450"/>
    <property type="match status" value="1"/>
</dbReference>
<comment type="cofactor">
    <cofactor evidence="1 13">
        <name>heme</name>
        <dbReference type="ChEBI" id="CHEBI:30413"/>
    </cofactor>
</comment>
<evidence type="ECO:0000256" key="12">
    <source>
        <dbReference type="ARBA" id="ARBA00023136"/>
    </source>
</evidence>
<dbReference type="Gene3D" id="1.10.630.10">
    <property type="entry name" value="Cytochrome P450"/>
    <property type="match status" value="1"/>
</dbReference>
<comment type="pathway">
    <text evidence="3">Secondary metabolite biosynthesis.</text>
</comment>